<dbReference type="PANTHER" id="PTHR35340">
    <property type="entry name" value="PQQ ENZYME REPEAT PROTEIN-RELATED"/>
    <property type="match status" value="1"/>
</dbReference>
<sequence>MRHTSSTLGLLARALAMAVAVMADTTYRSRPDLSPPHLNITIPCDSRCASGYLFVSPFTTYGEPDDRVSYQVAPYIIDSAGDLVWSGFGYFAGWTGNLQAARYQGQDVLFSFEGLHNGNHGHGHGHHTLLDSHYSVVKVLRAGGHHVSDKHEFAITDAATALFQIYEPVQRDLSAWGGDDAQTWIVDARFQELDIATGEVVFEWSSLDHVSPDESALALPRGLAGTGRSSATAWDYFHINSVIKGADGHYLLSARHASTVFKINGTDGSVIWRLGGNHSDFTLGDGVRFGFQHHARYVDESPGSEVVSLFDNSVYGSESAGDGNEVRVNPYSRGKYIRLDHTAKTATLVRALEPPAVAVPGLAQGDPPILTKSQGSLQTLPDGAGDFVNWGSEGQITEYDAAGTPVFHAFLGRGFLRDKLQNYRAFRFNWTGYSPEEPAVFAEQSSSSSSSSGEGTVRLFVSWNGDTVAKSWRFSWAEETAVVDAAGTAKTTTVWKDKVVARRGFETSTRIYRPEEVRIVSAKAEALDADGRVLGVSAAVAVQAALTRTINSKGDVDVVGQERLGFAGEL</sequence>
<gene>
    <name evidence="2" type="ORF">SCUCBS95973_007349</name>
</gene>
<accession>A0ABP0CCN5</accession>
<keyword evidence="1" id="KW-0732">Signal</keyword>
<evidence type="ECO:0000313" key="3">
    <source>
        <dbReference type="Proteomes" id="UP001642405"/>
    </source>
</evidence>
<proteinExistence type="predicted"/>
<evidence type="ECO:0000256" key="1">
    <source>
        <dbReference type="SAM" id="SignalP"/>
    </source>
</evidence>
<comment type="caution">
    <text evidence="2">The sequence shown here is derived from an EMBL/GenBank/DDBJ whole genome shotgun (WGS) entry which is preliminary data.</text>
</comment>
<name>A0ABP0CCN5_9PEZI</name>
<dbReference type="Pfam" id="PF14269">
    <property type="entry name" value="Arylsulfotran_2"/>
    <property type="match status" value="1"/>
</dbReference>
<organism evidence="2 3">
    <name type="scientific">Sporothrix curviconia</name>
    <dbReference type="NCBI Taxonomy" id="1260050"/>
    <lineage>
        <taxon>Eukaryota</taxon>
        <taxon>Fungi</taxon>
        <taxon>Dikarya</taxon>
        <taxon>Ascomycota</taxon>
        <taxon>Pezizomycotina</taxon>
        <taxon>Sordariomycetes</taxon>
        <taxon>Sordariomycetidae</taxon>
        <taxon>Ophiostomatales</taxon>
        <taxon>Ophiostomataceae</taxon>
        <taxon>Sporothrix</taxon>
    </lineage>
</organism>
<protein>
    <recommendedName>
        <fullName evidence="4">Arylsulfotransferase</fullName>
    </recommendedName>
</protein>
<evidence type="ECO:0000313" key="2">
    <source>
        <dbReference type="EMBL" id="CAK7229797.1"/>
    </source>
</evidence>
<dbReference type="Proteomes" id="UP001642405">
    <property type="component" value="Unassembled WGS sequence"/>
</dbReference>
<dbReference type="InterPro" id="IPR039535">
    <property type="entry name" value="ASST-like"/>
</dbReference>
<keyword evidence="3" id="KW-1185">Reference proteome</keyword>
<evidence type="ECO:0008006" key="4">
    <source>
        <dbReference type="Google" id="ProtNLM"/>
    </source>
</evidence>
<reference evidence="2 3" key="1">
    <citation type="submission" date="2024-01" db="EMBL/GenBank/DDBJ databases">
        <authorList>
            <person name="Allen C."/>
            <person name="Tagirdzhanova G."/>
        </authorList>
    </citation>
    <scope>NUCLEOTIDE SEQUENCE [LARGE SCALE GENOMIC DNA]</scope>
</reference>
<dbReference type="InterPro" id="IPR053143">
    <property type="entry name" value="Arylsulfate_ST"/>
</dbReference>
<dbReference type="PANTHER" id="PTHR35340:SF9">
    <property type="entry name" value="ASST-DOMAIN-CONTAINING PROTEIN"/>
    <property type="match status" value="1"/>
</dbReference>
<feature type="signal peptide" evidence="1">
    <location>
        <begin position="1"/>
        <end position="23"/>
    </location>
</feature>
<feature type="chain" id="PRO_5047127740" description="Arylsulfotransferase" evidence="1">
    <location>
        <begin position="24"/>
        <end position="570"/>
    </location>
</feature>
<dbReference type="EMBL" id="CAWUHB010000050">
    <property type="protein sequence ID" value="CAK7229797.1"/>
    <property type="molecule type" value="Genomic_DNA"/>
</dbReference>